<comment type="caution">
    <text evidence="3">The sequence shown here is derived from an EMBL/GenBank/DDBJ whole genome shotgun (WGS) entry which is preliminary data.</text>
</comment>
<feature type="transmembrane region" description="Helical" evidence="1">
    <location>
        <begin position="44"/>
        <end position="68"/>
    </location>
</feature>
<feature type="transmembrane region" description="Helical" evidence="1">
    <location>
        <begin position="80"/>
        <end position="101"/>
    </location>
</feature>
<evidence type="ECO:0000259" key="2">
    <source>
        <dbReference type="Pfam" id="PF02517"/>
    </source>
</evidence>
<gene>
    <name evidence="3" type="ORF">ACFQJ7_00920</name>
</gene>
<accession>A0ABD5X0L1</accession>
<keyword evidence="3" id="KW-0378">Hydrolase</keyword>
<name>A0ABD5X0L1_9EURY</name>
<dbReference type="RefSeq" id="WP_267637682.1">
    <property type="nucleotide sequence ID" value="NZ_JAODIY010000010.1"/>
</dbReference>
<dbReference type="EMBL" id="JBHSZQ010000001">
    <property type="protein sequence ID" value="MFC7124606.1"/>
    <property type="molecule type" value="Genomic_DNA"/>
</dbReference>
<keyword evidence="1" id="KW-0812">Transmembrane</keyword>
<evidence type="ECO:0000313" key="3">
    <source>
        <dbReference type="EMBL" id="MFC7124606.1"/>
    </source>
</evidence>
<dbReference type="EC" id="3.4.-.-" evidence="3"/>
<proteinExistence type="predicted"/>
<feature type="transmembrane region" description="Helical" evidence="1">
    <location>
        <begin position="184"/>
        <end position="212"/>
    </location>
</feature>
<organism evidence="3 4">
    <name type="scientific">Halovenus rubra</name>
    <dbReference type="NCBI Taxonomy" id="869890"/>
    <lineage>
        <taxon>Archaea</taxon>
        <taxon>Methanobacteriati</taxon>
        <taxon>Methanobacteriota</taxon>
        <taxon>Stenosarchaea group</taxon>
        <taxon>Halobacteria</taxon>
        <taxon>Halobacteriales</taxon>
        <taxon>Haloarculaceae</taxon>
        <taxon>Halovenus</taxon>
    </lineage>
</organism>
<dbReference type="Proteomes" id="UP001596414">
    <property type="component" value="Unassembled WGS sequence"/>
</dbReference>
<evidence type="ECO:0000313" key="4">
    <source>
        <dbReference type="Proteomes" id="UP001596414"/>
    </source>
</evidence>
<dbReference type="GO" id="GO:0080120">
    <property type="term" value="P:CAAX-box protein maturation"/>
    <property type="evidence" value="ECO:0007669"/>
    <property type="project" value="UniProtKB-ARBA"/>
</dbReference>
<feature type="domain" description="CAAX prenyl protease 2/Lysostaphin resistance protein A-like" evidence="2">
    <location>
        <begin position="133"/>
        <end position="215"/>
    </location>
</feature>
<dbReference type="AlphaFoldDB" id="A0ABD5X0L1"/>
<keyword evidence="1" id="KW-0472">Membrane</keyword>
<dbReference type="GO" id="GO:0004175">
    <property type="term" value="F:endopeptidase activity"/>
    <property type="evidence" value="ECO:0007669"/>
    <property type="project" value="UniProtKB-ARBA"/>
</dbReference>
<evidence type="ECO:0000256" key="1">
    <source>
        <dbReference type="SAM" id="Phobius"/>
    </source>
</evidence>
<dbReference type="Pfam" id="PF02517">
    <property type="entry name" value="Rce1-like"/>
    <property type="match status" value="1"/>
</dbReference>
<protein>
    <submittedName>
        <fullName evidence="3">CPBP family intramembrane glutamic endopeptidase</fullName>
        <ecNumber evidence="3">3.4.-.-</ecNumber>
    </submittedName>
</protein>
<feature type="transmembrane region" description="Helical" evidence="1">
    <location>
        <begin position="149"/>
        <end position="172"/>
    </location>
</feature>
<dbReference type="InterPro" id="IPR003675">
    <property type="entry name" value="Rce1/LyrA-like_dom"/>
</dbReference>
<sequence>MSLGVTIVAGLGLLVALALAGGSVHLATQGGLNSVSLSAKKASILLGVQGLGITVVVGSPAVVGMAFWELAPETIGLNESVIALPLGIGVGCASFGVFVGVKTPFEAAGLSFSQPFEDAMPKTGWEMGCYAGGIAVASSAEELLFRGSLIGAMAAILSVSPWLLIVPSAILFGFAHADRGSGHIVVLTLLGIGWGILFVFSGLVAAAIAHVVTNGLYVFYLGFVTNDKSTNDSHEQGTSV</sequence>
<keyword evidence="1" id="KW-1133">Transmembrane helix</keyword>
<reference evidence="3 4" key="1">
    <citation type="journal article" date="2014" name="Int. J. Syst. Evol. Microbiol.">
        <title>Complete genome sequence of Corynebacterium casei LMG S-19264T (=DSM 44701T), isolated from a smear-ripened cheese.</title>
        <authorList>
            <consortium name="US DOE Joint Genome Institute (JGI-PGF)"/>
            <person name="Walter F."/>
            <person name="Albersmeier A."/>
            <person name="Kalinowski J."/>
            <person name="Ruckert C."/>
        </authorList>
    </citation>
    <scope>NUCLEOTIDE SEQUENCE [LARGE SCALE GENOMIC DNA]</scope>
    <source>
        <strain evidence="3 4">CGMCC 4.7215</strain>
    </source>
</reference>